<dbReference type="RefSeq" id="WP_013609336.1">
    <property type="nucleotide sequence ID" value="NC_015153.1"/>
</dbReference>
<dbReference type="Proteomes" id="UP000008645">
    <property type="component" value="Chromosome"/>
</dbReference>
<feature type="chain" id="PRO_5003262458" evidence="2">
    <location>
        <begin position="22"/>
        <end position="374"/>
    </location>
</feature>
<protein>
    <submittedName>
        <fullName evidence="3">Uncharacterized protein</fullName>
    </submittedName>
</protein>
<keyword evidence="2" id="KW-0732">Signal</keyword>
<evidence type="ECO:0000256" key="2">
    <source>
        <dbReference type="SAM" id="SignalP"/>
    </source>
</evidence>
<reference evidence="3 4" key="1">
    <citation type="journal article" date="2011" name="J. Bacteriol.">
        <title>Complete genome sequence of the hemotrophic Mycoplasma suis strain KI3806.</title>
        <authorList>
            <person name="Oehlerking J."/>
            <person name="Kube M."/>
            <person name="Felder K.M."/>
            <person name="Matter D."/>
            <person name="Wittenbrink M.M."/>
            <person name="Schwarzenbach S."/>
            <person name="Kramer M.M."/>
            <person name="Hoelzle K."/>
            <person name="Hoelzle L.E."/>
        </authorList>
    </citation>
    <scope>NUCLEOTIDE SEQUENCE [LARGE SCALE GENOMIC DNA]</scope>
    <source>
        <strain evidence="4">KI_3806</strain>
    </source>
</reference>
<evidence type="ECO:0000256" key="1">
    <source>
        <dbReference type="SAM" id="Coils"/>
    </source>
</evidence>
<dbReference type="HOGENOM" id="CLU_782610_0_0_14"/>
<organism evidence="3 4">
    <name type="scientific">Mycoplasma suis (strain KI_3806)</name>
    <dbReference type="NCBI Taxonomy" id="708248"/>
    <lineage>
        <taxon>Bacteria</taxon>
        <taxon>Bacillati</taxon>
        <taxon>Mycoplasmatota</taxon>
        <taxon>Mollicutes</taxon>
        <taxon>Mycoplasmataceae</taxon>
        <taxon>Mycoplasma</taxon>
    </lineage>
</organism>
<dbReference type="EMBL" id="FQ790233">
    <property type="protein sequence ID" value="CBZ40734.1"/>
    <property type="molecule type" value="Genomic_DNA"/>
</dbReference>
<name>F0V253_MYCS3</name>
<gene>
    <name evidence="3" type="ORF">MSUIS_06410</name>
</gene>
<dbReference type="KEGG" id="msk:MSUIS_06410"/>
<sequence length="374" mass="42626">MQLKYKLIGSLIAFAGANSTAIPFVLKSNIVQDYFSPSPNNLSLSSLNALSNSSTNTSLGADPKERIQFSENNSQYLELINNSAQLNSQLTNIYLDNQEQLPALSDLSSELSQTGFAVAVKQIRREIKREGGAGSVDSEQQRIIKAVKESLNNSSKSYLEAVKAVRKYNSPSDTQSESTEDSVSGKCVQGFSRVNYCYEDKTNKISKLDQKQREALRDFLKGYLNLIERSKELMEKLQKGNKGVQVTDIEAKKTAIEKILENLKKIHWDQEDMLYRYKLKVNEAPFGWVENGKSWSENPFSVLFNDETEWKMHIFRIIENENMRREKDKKEQNEEESKKALENIKDEIKLLVAVKLLEKMEQLGVTEVVEKLTK</sequence>
<proteinExistence type="predicted"/>
<feature type="coiled-coil region" evidence="1">
    <location>
        <begin position="318"/>
        <end position="347"/>
    </location>
</feature>
<keyword evidence="1" id="KW-0175">Coiled coil</keyword>
<accession>F0V253</accession>
<dbReference type="AlphaFoldDB" id="F0V253"/>
<feature type="signal peptide" evidence="2">
    <location>
        <begin position="1"/>
        <end position="21"/>
    </location>
</feature>
<evidence type="ECO:0000313" key="4">
    <source>
        <dbReference type="Proteomes" id="UP000008645"/>
    </source>
</evidence>
<dbReference type="OrthoDB" id="10014581at2"/>
<evidence type="ECO:0000313" key="3">
    <source>
        <dbReference type="EMBL" id="CBZ40734.1"/>
    </source>
</evidence>